<dbReference type="InterPro" id="IPR044946">
    <property type="entry name" value="Restrct_endonuc_typeI_TRD_sf"/>
</dbReference>
<name>A0AAE0W977_9BIVA</name>
<gene>
    <name evidence="6" type="ORF">CHS0354_018357</name>
</gene>
<feature type="domain" description="Polymerase beta nucleotidyltransferase" evidence="5">
    <location>
        <begin position="16"/>
        <end position="103"/>
    </location>
</feature>
<protein>
    <submittedName>
        <fullName evidence="6">Uncharacterized protein</fullName>
    </submittedName>
</protein>
<dbReference type="Pfam" id="PF18765">
    <property type="entry name" value="Polbeta"/>
    <property type="match status" value="1"/>
</dbReference>
<dbReference type="SUPFAM" id="SSF116734">
    <property type="entry name" value="DNA methylase specificity domain"/>
    <property type="match status" value="2"/>
</dbReference>
<dbReference type="CDD" id="cd17267">
    <property type="entry name" value="RMtype1_S_EcoAO83I-TRD1-CR1_like"/>
    <property type="match status" value="1"/>
</dbReference>
<dbReference type="InterPro" id="IPR000055">
    <property type="entry name" value="Restrct_endonuc_typeI_TRD"/>
</dbReference>
<feature type="domain" description="Type I restriction modification DNA specificity" evidence="4">
    <location>
        <begin position="136"/>
        <end position="242"/>
    </location>
</feature>
<dbReference type="PANTHER" id="PTHR43140">
    <property type="entry name" value="TYPE-1 RESTRICTION ENZYME ECOKI SPECIFICITY PROTEIN"/>
    <property type="match status" value="1"/>
</dbReference>
<feature type="domain" description="Type I restriction modification DNA specificity" evidence="4">
    <location>
        <begin position="280"/>
        <end position="427"/>
    </location>
</feature>
<reference evidence="6" key="3">
    <citation type="submission" date="2023-05" db="EMBL/GenBank/DDBJ databases">
        <authorList>
            <person name="Smith C.H."/>
        </authorList>
    </citation>
    <scope>NUCLEOTIDE SEQUENCE</scope>
    <source>
        <strain evidence="6">CHS0354</strain>
        <tissue evidence="6">Mantle</tissue>
    </source>
</reference>
<reference evidence="6" key="2">
    <citation type="journal article" date="2021" name="Genome Biol. Evol.">
        <title>Developing a high-quality reference genome for a parasitic bivalve with doubly uniparental inheritance (Bivalvia: Unionida).</title>
        <authorList>
            <person name="Smith C.H."/>
        </authorList>
    </citation>
    <scope>NUCLEOTIDE SEQUENCE</scope>
    <source>
        <strain evidence="6">CHS0354</strain>
        <tissue evidence="6">Mantle</tissue>
    </source>
</reference>
<evidence type="ECO:0000256" key="1">
    <source>
        <dbReference type="ARBA" id="ARBA00010923"/>
    </source>
</evidence>
<evidence type="ECO:0000256" key="2">
    <source>
        <dbReference type="ARBA" id="ARBA00022747"/>
    </source>
</evidence>
<dbReference type="EMBL" id="JAEAOA010001141">
    <property type="protein sequence ID" value="KAK3606763.1"/>
    <property type="molecule type" value="Genomic_DNA"/>
</dbReference>
<dbReference type="InterPro" id="IPR051212">
    <property type="entry name" value="Type-I_RE_S_subunit"/>
</dbReference>
<keyword evidence="2" id="KW-0680">Restriction system</keyword>
<dbReference type="Pfam" id="PF01420">
    <property type="entry name" value="Methylase_S"/>
    <property type="match status" value="2"/>
</dbReference>
<dbReference type="GO" id="GO:0003677">
    <property type="term" value="F:DNA binding"/>
    <property type="evidence" value="ECO:0007669"/>
    <property type="project" value="UniProtKB-KW"/>
</dbReference>
<dbReference type="PANTHER" id="PTHR43140:SF1">
    <property type="entry name" value="TYPE I RESTRICTION ENZYME ECOKI SPECIFICITY SUBUNIT"/>
    <property type="match status" value="1"/>
</dbReference>
<reference evidence="6" key="1">
    <citation type="journal article" date="2021" name="Genome Biol. Evol.">
        <title>A High-Quality Reference Genome for a Parasitic Bivalve with Doubly Uniparental Inheritance (Bivalvia: Unionida).</title>
        <authorList>
            <person name="Smith C.H."/>
        </authorList>
    </citation>
    <scope>NUCLEOTIDE SEQUENCE</scope>
    <source>
        <strain evidence="6">CHS0354</strain>
    </source>
</reference>
<accession>A0AAE0W977</accession>
<keyword evidence="3" id="KW-0238">DNA-binding</keyword>
<sequence length="455" mass="50288">MSSKFGLTPAQPDILIRIFDRCAPVRAVKIYGSRAKGTRRDRSDVDLALYGEGIDRFTVGALCEEIEDSDLPCLVDLQSYHDIRTPALREHIDRAGQWLYQRTDTPPQEGLTSDVGQIRNGSISDSADKLNDAGIKGLKLFPAGTVLFPKSGASTFLNHRVILQKEGFVSSHLAAIKADKNILDDKYLFYFLTTVDAKNLVQASNYPSLKTTAIQKILIPLPPTEVQQKIVAKLDALFAEIDTAAAAARANAANAAALFQSYLTAVFERGDARPATGGTVKWQTVKLGDVIKFEYGKALSDKDRIIDGKYPVYGANGIKTRTNRFLYDKPTIIVGRKGSAGELVLSDEKFWVLDVSYYITQDTDKTDLMYLYYVLKTKNLSSFSKGVKPGINRNDIYQLEIPLPPTEVQQKTVSELDALSAQTDKMKAAYIQKEAELVSLKQSVLRKAFNGTLIP</sequence>
<comment type="similarity">
    <text evidence="1">Belongs to the type-I restriction system S methylase family.</text>
</comment>
<dbReference type="InterPro" id="IPR041633">
    <property type="entry name" value="Polbeta"/>
</dbReference>
<dbReference type="SUPFAM" id="SSF81301">
    <property type="entry name" value="Nucleotidyltransferase"/>
    <property type="match status" value="1"/>
</dbReference>
<evidence type="ECO:0000259" key="4">
    <source>
        <dbReference type="Pfam" id="PF01420"/>
    </source>
</evidence>
<keyword evidence="7" id="KW-1185">Reference proteome</keyword>
<evidence type="ECO:0000256" key="3">
    <source>
        <dbReference type="ARBA" id="ARBA00023125"/>
    </source>
</evidence>
<evidence type="ECO:0000313" key="7">
    <source>
        <dbReference type="Proteomes" id="UP001195483"/>
    </source>
</evidence>
<dbReference type="Proteomes" id="UP001195483">
    <property type="component" value="Unassembled WGS sequence"/>
</dbReference>
<evidence type="ECO:0000259" key="5">
    <source>
        <dbReference type="Pfam" id="PF18765"/>
    </source>
</evidence>
<dbReference type="GO" id="GO:0009307">
    <property type="term" value="P:DNA restriction-modification system"/>
    <property type="evidence" value="ECO:0007669"/>
    <property type="project" value="UniProtKB-KW"/>
</dbReference>
<evidence type="ECO:0000313" key="6">
    <source>
        <dbReference type="EMBL" id="KAK3606763.1"/>
    </source>
</evidence>
<dbReference type="Gene3D" id="3.90.220.20">
    <property type="entry name" value="DNA methylase specificity domains"/>
    <property type="match status" value="2"/>
</dbReference>
<dbReference type="CDD" id="cd05403">
    <property type="entry name" value="NT_KNTase_like"/>
    <property type="match status" value="1"/>
</dbReference>
<proteinExistence type="inferred from homology"/>
<dbReference type="Gene3D" id="3.30.460.10">
    <property type="entry name" value="Beta Polymerase, domain 2"/>
    <property type="match status" value="1"/>
</dbReference>
<dbReference type="AlphaFoldDB" id="A0AAE0W977"/>
<comment type="caution">
    <text evidence="6">The sequence shown here is derived from an EMBL/GenBank/DDBJ whole genome shotgun (WGS) entry which is preliminary data.</text>
</comment>
<organism evidence="6 7">
    <name type="scientific">Potamilus streckersoni</name>
    <dbReference type="NCBI Taxonomy" id="2493646"/>
    <lineage>
        <taxon>Eukaryota</taxon>
        <taxon>Metazoa</taxon>
        <taxon>Spiralia</taxon>
        <taxon>Lophotrochozoa</taxon>
        <taxon>Mollusca</taxon>
        <taxon>Bivalvia</taxon>
        <taxon>Autobranchia</taxon>
        <taxon>Heteroconchia</taxon>
        <taxon>Palaeoheterodonta</taxon>
        <taxon>Unionida</taxon>
        <taxon>Unionoidea</taxon>
        <taxon>Unionidae</taxon>
        <taxon>Ambleminae</taxon>
        <taxon>Lampsilini</taxon>
        <taxon>Potamilus</taxon>
    </lineage>
</organism>
<dbReference type="InterPro" id="IPR043519">
    <property type="entry name" value="NT_sf"/>
</dbReference>